<evidence type="ECO:0000313" key="9">
    <source>
        <dbReference type="Proteomes" id="UP000501891"/>
    </source>
</evidence>
<dbReference type="FunFam" id="3.30.160.60:FF:000242">
    <property type="entry name" value="Endolytic murein transglycosylase"/>
    <property type="match status" value="1"/>
</dbReference>
<evidence type="ECO:0000313" key="8">
    <source>
        <dbReference type="EMBL" id="QJE74774.1"/>
    </source>
</evidence>
<organism evidence="8 9">
    <name type="scientific">Aerophototrophica crusticola</name>
    <dbReference type="NCBI Taxonomy" id="1709002"/>
    <lineage>
        <taxon>Bacteria</taxon>
        <taxon>Pseudomonadati</taxon>
        <taxon>Pseudomonadota</taxon>
        <taxon>Alphaproteobacteria</taxon>
        <taxon>Rhodospirillales</taxon>
        <taxon>Rhodospirillaceae</taxon>
        <taxon>Aerophototrophica</taxon>
    </lineage>
</organism>
<dbReference type="GO" id="GO:0071555">
    <property type="term" value="P:cell wall organization"/>
    <property type="evidence" value="ECO:0007669"/>
    <property type="project" value="UniProtKB-KW"/>
</dbReference>
<dbReference type="GO" id="GO:0009252">
    <property type="term" value="P:peptidoglycan biosynthetic process"/>
    <property type="evidence" value="ECO:0007669"/>
    <property type="project" value="UniProtKB-UniRule"/>
</dbReference>
<dbReference type="EC" id="4.2.2.29" evidence="7"/>
<dbReference type="InterPro" id="IPR003770">
    <property type="entry name" value="MLTG-like"/>
</dbReference>
<dbReference type="PANTHER" id="PTHR30518:SF2">
    <property type="entry name" value="ENDOLYTIC MUREIN TRANSGLYCOSYLASE"/>
    <property type="match status" value="1"/>
</dbReference>
<sequence length="321" mass="34765">MPAAALLLLLLAAAGGAAWYGWQRYVGPGPLAQDTTIVIARGTGVQAIARQLDSTGVVRSERDVLVALKLRDSVRRLKAGEYAIPAGISLKDVLDLIESGKTVIRRFTVPEGLTSAQIVELLRAEPSFSGEVTAIPADGTLLPETYHYSWGDDRAALLARMAADMRKALESLWPDRAPDLPVKTVEEAVTLASIVEKETGMAAERPKVAGVFVNRLRMGMKLQSDPTTIYALTGGKGPLERPLTRADWKLENPYNTYFIDGLPPGPIANPGLASLKATLNPESHKYLYFVADGTGGHAFAETLDEHNRNVAAWRRVQDGRQ</sequence>
<dbReference type="CDD" id="cd08010">
    <property type="entry name" value="MltG_like"/>
    <property type="match status" value="1"/>
</dbReference>
<dbReference type="Pfam" id="PF02618">
    <property type="entry name" value="YceG"/>
    <property type="match status" value="1"/>
</dbReference>
<dbReference type="Proteomes" id="UP000501891">
    <property type="component" value="Chromosome"/>
</dbReference>
<dbReference type="NCBIfam" id="TIGR00247">
    <property type="entry name" value="endolytic transglycosylase MltG"/>
    <property type="match status" value="1"/>
</dbReference>
<keyword evidence="1 7" id="KW-1003">Cell membrane</keyword>
<dbReference type="PANTHER" id="PTHR30518">
    <property type="entry name" value="ENDOLYTIC MUREIN TRANSGLYCOSYLASE"/>
    <property type="match status" value="1"/>
</dbReference>
<evidence type="ECO:0000256" key="1">
    <source>
        <dbReference type="ARBA" id="ARBA00022475"/>
    </source>
</evidence>
<dbReference type="EMBL" id="CP051775">
    <property type="protein sequence ID" value="QJE74774.1"/>
    <property type="molecule type" value="Genomic_DNA"/>
</dbReference>
<dbReference type="Gene3D" id="3.30.1490.480">
    <property type="entry name" value="Endolytic murein transglycosylase"/>
    <property type="match status" value="1"/>
</dbReference>
<comment type="function">
    <text evidence="7">Functions as a peptidoglycan terminase that cleaves nascent peptidoglycan strands endolytically to terminate their elongation.</text>
</comment>
<keyword evidence="2 7" id="KW-0812">Transmembrane</keyword>
<evidence type="ECO:0000256" key="5">
    <source>
        <dbReference type="ARBA" id="ARBA00023239"/>
    </source>
</evidence>
<keyword evidence="7" id="KW-0997">Cell inner membrane</keyword>
<name>A0A858RBJ8_9PROT</name>
<gene>
    <name evidence="7 8" type="primary">mltG</name>
    <name evidence="8" type="ORF">HHL28_04305</name>
</gene>
<reference evidence="8" key="1">
    <citation type="submission" date="2020-04" db="EMBL/GenBank/DDBJ databases">
        <title>A desert anoxygenic phototrophic bacterium fixes CO2 using RubisCO under aerobic conditions.</title>
        <authorList>
            <person name="Tang K."/>
        </authorList>
    </citation>
    <scope>NUCLEOTIDE SEQUENCE [LARGE SCALE GENOMIC DNA]</scope>
    <source>
        <strain evidence="8">MIMtkB3</strain>
    </source>
</reference>
<evidence type="ECO:0000256" key="6">
    <source>
        <dbReference type="ARBA" id="ARBA00023316"/>
    </source>
</evidence>
<dbReference type="GO" id="GO:0008932">
    <property type="term" value="F:lytic endotransglycosylase activity"/>
    <property type="evidence" value="ECO:0007669"/>
    <property type="project" value="UniProtKB-UniRule"/>
</dbReference>
<accession>A0A858RBJ8</accession>
<evidence type="ECO:0000256" key="4">
    <source>
        <dbReference type="ARBA" id="ARBA00023136"/>
    </source>
</evidence>
<dbReference type="AlphaFoldDB" id="A0A858RBJ8"/>
<protein>
    <recommendedName>
        <fullName evidence="7">Endolytic murein transglycosylase</fullName>
        <ecNumber evidence="7">4.2.2.29</ecNumber>
    </recommendedName>
    <alternativeName>
        <fullName evidence="7">Peptidoglycan lytic transglycosylase</fullName>
    </alternativeName>
    <alternativeName>
        <fullName evidence="7">Peptidoglycan polymerization terminase</fullName>
    </alternativeName>
</protein>
<dbReference type="GO" id="GO:0005886">
    <property type="term" value="C:plasma membrane"/>
    <property type="evidence" value="ECO:0007669"/>
    <property type="project" value="UniProtKB-UniRule"/>
</dbReference>
<evidence type="ECO:0000256" key="2">
    <source>
        <dbReference type="ARBA" id="ARBA00022692"/>
    </source>
</evidence>
<feature type="site" description="Important for catalytic activity" evidence="7">
    <location>
        <position position="198"/>
    </location>
</feature>
<keyword evidence="5 7" id="KW-0456">Lyase</keyword>
<proteinExistence type="inferred from homology"/>
<keyword evidence="9" id="KW-1185">Reference proteome</keyword>
<comment type="catalytic activity">
    <reaction evidence="7">
        <text>a peptidoglycan chain = a peptidoglycan chain with N-acetyl-1,6-anhydromuramyl-[peptide] at the reducing end + a peptidoglycan chain with N-acetylglucosamine at the non-reducing end.</text>
        <dbReference type="EC" id="4.2.2.29"/>
    </reaction>
</comment>
<evidence type="ECO:0000256" key="3">
    <source>
        <dbReference type="ARBA" id="ARBA00022989"/>
    </source>
</evidence>
<keyword evidence="4 7" id="KW-0472">Membrane</keyword>
<dbReference type="HAMAP" id="MF_02065">
    <property type="entry name" value="MltG"/>
    <property type="match status" value="1"/>
</dbReference>
<evidence type="ECO:0000256" key="7">
    <source>
        <dbReference type="HAMAP-Rule" id="MF_02065"/>
    </source>
</evidence>
<dbReference type="Gene3D" id="3.30.160.60">
    <property type="entry name" value="Classic Zinc Finger"/>
    <property type="match status" value="1"/>
</dbReference>
<keyword evidence="6 7" id="KW-0961">Cell wall biogenesis/degradation</keyword>
<comment type="similarity">
    <text evidence="7">Belongs to the transglycosylase MltG family.</text>
</comment>
<dbReference type="KEGG" id="acru:HHL28_04305"/>
<keyword evidence="3 7" id="KW-1133">Transmembrane helix</keyword>